<sequence length="173" mass="19138">MQKVNIFGIVTGHLDSLRNSDGKFLLSDILTFYVLPVLVGVFCLLVCFKISKDAIGLSISVFSIFAALLLSVQVALYSVSLRPLSPPADQKKNKVFEKVKEERGAVIRELNNNISYLVLLSVFFITALLLAYIVNPGGVISSALCVAIYVHFFLTLLMVVKRASIVFSREYET</sequence>
<keyword evidence="1" id="KW-0472">Membrane</keyword>
<dbReference type="OrthoDB" id="8449199at2"/>
<accession>A0A087M185</accession>
<dbReference type="STRING" id="46914.JP75_14280"/>
<feature type="transmembrane region" description="Helical" evidence="1">
    <location>
        <begin position="57"/>
        <end position="77"/>
    </location>
</feature>
<feature type="transmembrane region" description="Helical" evidence="1">
    <location>
        <begin position="30"/>
        <end position="51"/>
    </location>
</feature>
<reference evidence="2 3" key="1">
    <citation type="submission" date="2014-08" db="EMBL/GenBank/DDBJ databases">
        <authorList>
            <person name="Hassan Y.I."/>
            <person name="Lepp D."/>
            <person name="Zhou T."/>
        </authorList>
    </citation>
    <scope>NUCLEOTIDE SEQUENCE [LARGE SCALE GENOMIC DNA]</scope>
    <source>
        <strain evidence="2 3">IFO13584</strain>
    </source>
</reference>
<dbReference type="RefSeq" id="WP_035083891.1">
    <property type="nucleotide sequence ID" value="NZ_JQGC01000012.1"/>
</dbReference>
<feature type="transmembrane region" description="Helical" evidence="1">
    <location>
        <begin position="114"/>
        <end position="134"/>
    </location>
</feature>
<evidence type="ECO:0000313" key="2">
    <source>
        <dbReference type="EMBL" id="KFL30638.1"/>
    </source>
</evidence>
<organism evidence="2 3">
    <name type="scientific">Devosia riboflavina</name>
    <dbReference type="NCBI Taxonomy" id="46914"/>
    <lineage>
        <taxon>Bacteria</taxon>
        <taxon>Pseudomonadati</taxon>
        <taxon>Pseudomonadota</taxon>
        <taxon>Alphaproteobacteria</taxon>
        <taxon>Hyphomicrobiales</taxon>
        <taxon>Devosiaceae</taxon>
        <taxon>Devosia</taxon>
    </lineage>
</organism>
<comment type="caution">
    <text evidence="2">The sequence shown here is derived from an EMBL/GenBank/DDBJ whole genome shotgun (WGS) entry which is preliminary data.</text>
</comment>
<dbReference type="AlphaFoldDB" id="A0A087M185"/>
<evidence type="ECO:0000313" key="3">
    <source>
        <dbReference type="Proteomes" id="UP000028981"/>
    </source>
</evidence>
<dbReference type="EMBL" id="JQGC01000012">
    <property type="protein sequence ID" value="KFL30638.1"/>
    <property type="molecule type" value="Genomic_DNA"/>
</dbReference>
<name>A0A087M185_9HYPH</name>
<keyword evidence="1" id="KW-1133">Transmembrane helix</keyword>
<feature type="transmembrane region" description="Helical" evidence="1">
    <location>
        <begin position="140"/>
        <end position="160"/>
    </location>
</feature>
<evidence type="ECO:0000256" key="1">
    <source>
        <dbReference type="SAM" id="Phobius"/>
    </source>
</evidence>
<dbReference type="Proteomes" id="UP000028981">
    <property type="component" value="Unassembled WGS sequence"/>
</dbReference>
<protein>
    <submittedName>
        <fullName evidence="2">Uncharacterized protein</fullName>
    </submittedName>
</protein>
<keyword evidence="1" id="KW-0812">Transmembrane</keyword>
<gene>
    <name evidence="2" type="ORF">JP75_14280</name>
</gene>
<keyword evidence="3" id="KW-1185">Reference proteome</keyword>
<proteinExistence type="predicted"/>